<dbReference type="GeneID" id="112285201"/>
<feature type="compositionally biased region" description="Low complexity" evidence="1">
    <location>
        <begin position="161"/>
        <end position="177"/>
    </location>
</feature>
<dbReference type="KEGG" id="ppp:112285201"/>
<dbReference type="InterPro" id="IPR028103">
    <property type="entry name" value="Spatacsin"/>
</dbReference>
<dbReference type="GO" id="GO:0005737">
    <property type="term" value="C:cytoplasm"/>
    <property type="evidence" value="ECO:0000318"/>
    <property type="project" value="GO_Central"/>
</dbReference>
<dbReference type="STRING" id="3218.A0A2K1KBQ7"/>
<evidence type="ECO:0000259" key="2">
    <source>
        <dbReference type="Pfam" id="PF14649"/>
    </source>
</evidence>
<evidence type="ECO:0000313" key="4">
    <source>
        <dbReference type="EnsemblPlants" id="Pp3c7_14700V3.1"/>
    </source>
</evidence>
<feature type="domain" description="Spatacsin C-terminal" evidence="2">
    <location>
        <begin position="3024"/>
        <end position="3317"/>
    </location>
</feature>
<feature type="compositionally biased region" description="Polar residues" evidence="1">
    <location>
        <begin position="2658"/>
        <end position="2668"/>
    </location>
</feature>
<protein>
    <recommendedName>
        <fullName evidence="2">Spatacsin C-terminal domain-containing protein</fullName>
    </recommendedName>
</protein>
<dbReference type="EnsemblPlants" id="Pp3c7_14700V3.2">
    <property type="protein sequence ID" value="Pp3c7_14700V3.2"/>
    <property type="gene ID" value="Pp3c7_14700"/>
</dbReference>
<feature type="compositionally biased region" description="Low complexity" evidence="1">
    <location>
        <begin position="1174"/>
        <end position="1185"/>
    </location>
</feature>
<dbReference type="PANTHER" id="PTHR13650:SF0">
    <property type="entry name" value="SPATACSIN"/>
    <property type="match status" value="1"/>
</dbReference>
<feature type="region of interest" description="Disordered" evidence="1">
    <location>
        <begin position="161"/>
        <end position="193"/>
    </location>
</feature>
<evidence type="ECO:0000256" key="1">
    <source>
        <dbReference type="SAM" id="MobiDB-lite"/>
    </source>
</evidence>
<evidence type="ECO:0000313" key="3">
    <source>
        <dbReference type="EMBL" id="PNR51209.1"/>
    </source>
</evidence>
<dbReference type="EnsemblPlants" id="Pp3c7_14700V3.1">
    <property type="protein sequence ID" value="Pp3c7_14700V3.1"/>
    <property type="gene ID" value="Pp3c7_14700"/>
</dbReference>
<dbReference type="PaxDb" id="3218-PP1S264_24V6.1"/>
<proteinExistence type="predicted"/>
<dbReference type="EMBL" id="ABEU02000007">
    <property type="protein sequence ID" value="PNR51209.1"/>
    <property type="molecule type" value="Genomic_DNA"/>
</dbReference>
<dbReference type="EnsemblPlants" id="Pp3c7_14700V3.3">
    <property type="protein sequence ID" value="Pp3c7_14700V3.3"/>
    <property type="gene ID" value="Pp3c7_14700"/>
</dbReference>
<gene>
    <name evidence="4" type="primary">LOC112285201</name>
    <name evidence="3" type="ORF">PHYPA_010395</name>
</gene>
<feature type="region of interest" description="Disordered" evidence="1">
    <location>
        <begin position="2684"/>
        <end position="2741"/>
    </location>
</feature>
<feature type="region of interest" description="Disordered" evidence="1">
    <location>
        <begin position="2644"/>
        <end position="2670"/>
    </location>
</feature>
<dbReference type="OrthoDB" id="2018754at2759"/>
<dbReference type="RefSeq" id="XP_024381607.1">
    <property type="nucleotide sequence ID" value="XM_024525839.2"/>
</dbReference>
<evidence type="ECO:0000313" key="5">
    <source>
        <dbReference type="Proteomes" id="UP000006727"/>
    </source>
</evidence>
<dbReference type="Pfam" id="PF14649">
    <property type="entry name" value="Spatacsin_C"/>
    <property type="match status" value="1"/>
</dbReference>
<reference evidence="3 5" key="1">
    <citation type="journal article" date="2008" name="Science">
        <title>The Physcomitrella genome reveals evolutionary insights into the conquest of land by plants.</title>
        <authorList>
            <person name="Rensing S."/>
            <person name="Lang D."/>
            <person name="Zimmer A."/>
            <person name="Terry A."/>
            <person name="Salamov A."/>
            <person name="Shapiro H."/>
            <person name="Nishiyama T."/>
            <person name="Perroud P.-F."/>
            <person name="Lindquist E."/>
            <person name="Kamisugi Y."/>
            <person name="Tanahashi T."/>
            <person name="Sakakibara K."/>
            <person name="Fujita T."/>
            <person name="Oishi K."/>
            <person name="Shin-I T."/>
            <person name="Kuroki Y."/>
            <person name="Toyoda A."/>
            <person name="Suzuki Y."/>
            <person name="Hashimoto A."/>
            <person name="Yamaguchi K."/>
            <person name="Sugano A."/>
            <person name="Kohara Y."/>
            <person name="Fujiyama A."/>
            <person name="Anterola A."/>
            <person name="Aoki S."/>
            <person name="Ashton N."/>
            <person name="Barbazuk W.B."/>
            <person name="Barker E."/>
            <person name="Bennetzen J."/>
            <person name="Bezanilla M."/>
            <person name="Blankenship R."/>
            <person name="Cho S.H."/>
            <person name="Dutcher S."/>
            <person name="Estelle M."/>
            <person name="Fawcett J.A."/>
            <person name="Gundlach H."/>
            <person name="Hanada K."/>
            <person name="Heyl A."/>
            <person name="Hicks K.A."/>
            <person name="Hugh J."/>
            <person name="Lohr M."/>
            <person name="Mayer K."/>
            <person name="Melkozernov A."/>
            <person name="Murata T."/>
            <person name="Nelson D."/>
            <person name="Pils B."/>
            <person name="Prigge M."/>
            <person name="Reiss B."/>
            <person name="Renner T."/>
            <person name="Rombauts S."/>
            <person name="Rushton P."/>
            <person name="Sanderfoot A."/>
            <person name="Schween G."/>
            <person name="Shiu S.-H."/>
            <person name="Stueber K."/>
            <person name="Theodoulou F.L."/>
            <person name="Tu H."/>
            <person name="Van de Peer Y."/>
            <person name="Verrier P.J."/>
            <person name="Waters E."/>
            <person name="Wood A."/>
            <person name="Yang L."/>
            <person name="Cove D."/>
            <person name="Cuming A."/>
            <person name="Hasebe M."/>
            <person name="Lucas S."/>
            <person name="Mishler D.B."/>
            <person name="Reski R."/>
            <person name="Grigoriev I."/>
            <person name="Quatrano R.S."/>
            <person name="Boore J.L."/>
        </authorList>
    </citation>
    <scope>NUCLEOTIDE SEQUENCE [LARGE SCALE GENOMIC DNA]</scope>
    <source>
        <strain evidence="4 5">cv. Gransden 2004</strain>
    </source>
</reference>
<dbReference type="Proteomes" id="UP000006727">
    <property type="component" value="Chromosome 7"/>
</dbReference>
<dbReference type="Gramene" id="Pp3c7_14700V3.1">
    <property type="protein sequence ID" value="Pp3c7_14700V3.1"/>
    <property type="gene ID" value="Pp3c7_14700"/>
</dbReference>
<dbReference type="FunCoup" id="A0A2K1KBQ7">
    <property type="interactions" value="3703"/>
</dbReference>
<organism evidence="3">
    <name type="scientific">Physcomitrium patens</name>
    <name type="common">Spreading-leaved earth moss</name>
    <name type="synonym">Physcomitrella patens</name>
    <dbReference type="NCBI Taxonomy" id="3218"/>
    <lineage>
        <taxon>Eukaryota</taxon>
        <taxon>Viridiplantae</taxon>
        <taxon>Streptophyta</taxon>
        <taxon>Embryophyta</taxon>
        <taxon>Bryophyta</taxon>
        <taxon>Bryophytina</taxon>
        <taxon>Bryopsida</taxon>
        <taxon>Funariidae</taxon>
        <taxon>Funariales</taxon>
        <taxon>Funariaceae</taxon>
        <taxon>Physcomitrium</taxon>
    </lineage>
</organism>
<feature type="region of interest" description="Disordered" evidence="1">
    <location>
        <begin position="2760"/>
        <end position="2781"/>
    </location>
</feature>
<sequence>MVGDAKQEGELPVLQLHNWANSPLVISLFKSAALAPSRNKICLLSRHHEALLIPLGFSHSSSLVNCSASFSNDLPDTAPVSGSIASCSSTFTPGKDPHQEVLVEEVGSDNLESAVSSLESSATVHINSEFPRTLAYSIAGRGFALVQEILVSEKLDIQNSTSQSTPLSSSTSSPSSTFLDPHQLSRPPSSKYEATPDLQFSSSFPVLSDVECFSWACCGDEYEANQTSGPFSELLLTGGKEGLIIHAFCSEVGVQYRHENSGKHDMEECAQLHPLSEQSSGGRGEDRIHGSWRNWGLGEFQRRQECWRRLEEQSNSNQDKSDQANQNYEQVCDHSCVHNANDFEGVWPPQSLEGLVRDFCSPDYRKGGNLRRGLKSFVIDAKLEGNEHVSSLVYDKHQSWPLSAEIVTFRLAQGSSALSHLVSLARKTSVESQNHRNASLDQKVDNSVPRHAASAWTRLKDGYFSTPRRQEGSHEVVGIISSPSQNLVAVIFSAFSSSVLKEEVTESRASETVERDHSTASCEGVSDDKRWKRSWKGSFDLCVITATVNSRGLKWISGIDFEHAGKEARVPIEQWADFKLSIDKFLGLTESGCVYIWTAITGNFLACIDAFQFCQVTLDTTRRINKRTKERKADSTVASASWFEPEGKHKFVQLVVTPDCSLLTTTDEQGVMFLVSVDDYFLAHPQPFNTDLIPSERYCYRKHKTLSSWEVAGSSINRAAPVEGHSKHQLKMSVSSSDPKQGVTHENSAVVDSFREDSTVPWPTAGLNGFNSRLKQNNQEQRYVGTVDSSSKPLRQVFLPLNQNETFVEMALNSYSITRLATNIKDRSKFTVVQSQLRISGGSFDEMMLSRQELSAVEGRLIKQHRYEGEVLSFTSQGCLYLVTATALHVVLPPLAFSSSQSGLAFPRDIPWWPSDLEIGMFSNKEIGVLPLLSRSHVQQWQSEVQDRSLIFDGVEATERLCGENGWNLQRLRLRRLQLALDYVQIDKIEQALEGLVDVGAAEAGMPRVLFAAVELILAPYGTDNELVLASRLLSIAAQFSTRLVRRYAVAGARLRSRSTPRNSTFSSSFKSLQRQSASKFPNGVAELSRFIVVIRTLQEHLQAKRKGRSRSFKMSRETSFASGSASFKNRPIVEFPSEPGSGDWNDSGNQIEHAKSLPSTADGPYLPMPQGVLTTTSSSLGSKTRWNEGSLEEAKGRRPSVESADEMFARWENTSVDAESVVRDALIAGRIPLAVVQLHRMRSRASLNSSPGCQPEIVDVFKDVQEISRGIVYELLCKGKMALAMAALRRLGEDIETALYQLAFGTVRRSLRKQTKKELLRHVRLGTLDSRLLGITTYLEGLYPHSSFWTSYSARQGQVATKEPIIEPVPSDDEKQSLRLICKSNAGGVFSLECGDGDGVVLGSWNTTKNLEALENTGLGQHITPPGYFVVAAVWLHAWDQPTVNRVILDRLHVSNDHIPWVSLLEYHVAHHNWPSVSTLLDNIPDTFLNSGVLHVLSDDNISSLRTQSKYRMERASHQDFIIPKVNYLKIDTLPLSSAWMLRLMEEKLARNFIFLRLYWERIALLSLLAASGVLFMPSFDRSRNTKSKELVLATSMASKSFTPFKFHREAVQGVHELVIRHCVRLSLPHLLERFLTHHLLGFSKTSLTLLESYVGNCEWTRWELLSRLRGHEFDASLSNFRSISTSNLSPGCKYVSVDDIAAAGQGLIALATLMFAPVPLQKCLFVDQKMNSQEGQTWQCTLENLREILQEYPTFWQTLEAASYGQDAWGFYSVRSANTEETTPDISSYLLWRETISSSVAGDAHLLHILPRWVPKSIQRLLQVVFKGPGGGSQGSLNQGGNFPVGNLRSSDQEFGADFNEGVLQWEARVQTVIKQELYAPATEEIEPGVEHYLRRGRALAAFNTLLGPRALFLEPETEGTGKSLQPPEYSKLLDSLSEKDESLIASVYEFAISNFENSITVAACSLFLELCGVSAQMLRVDIAVLQRIAKYLRVKEQRDWASSTGTNQPQVKLPSTVSLVRALTEEYATHSIKYPVGDLSKSKSKSHTGLITTLQMLEKATLSDYIPKTIDGTPGSWLSNAAGNGDELRELQRSLSEQWSLVTAFCRGHGLPLSTTYLVVLARDNDWVGFLAEAQAIGCPLEVLINLASNEFTDPRLRCHILIVLESLRTPLQTQTLPDCEEASACGFKTTIPEDLFGLLAECEGKKFPGTGLLAKSEELQWPLLAVVASCFDDVKPISCLSIWLKITVAREVFGKSLKSKVDEQLTATVGAAVEATNVEASTSLEVQFDRSNPKRQRCSLGSTAVLEKNDKNIQDTFTDRKSSPMISNFEKTRMEAASGMAATEDSLAGLVALLCEQQLFLPLLQSFELFTPSSSVIPFIRFLQAFAQMRLTDASSELSSFSALLKQETNKNARSKSSWISRTAVATAEAMLEACPSVYERRCLLELLSAVDFCDSGIAALKFRRLLRKLQLVEPSLCAGKETVVNGPSLGDDELLASLEASGFWDEGRMWAQQLDLKDHRISSALHHVTETQAEAMVAEWKELLWDVQTERAALWGHCQALFVRHSFPPLKAGTFFLKHADAVENEVSKLELQSILVLAFQWLSGSFTNSSPVYPIHLLHELEIRIWLLAVEAEVGMQNSTDEDSVDRPAGEHTSTITSTSPVDRTAETVSMVDLHLRNMSLKNRKEHSSNVRDNSSSSRRGHSSSPHKVRRKLKHSKHTASTADILHGTAPKPKLADNQVDKLSQLAFGETQSLKGRTGSLSSAGSSNDLDSLNQGEVLGSSVNQRDGSFQLGIQCGSWEERIGEGEVDRAVLALVEVGQVAAAKQLQQKLSPEYVPLELLLVEDAKKIASISEPDADESFIWGVLHPRVVAVLSNVNFASTTSSSILTQILNACAEVCREGCGRGLCQRIAAIAHISKHLDLQFTEAFEKHPVDLLQLLSFKGHEALKEATLLVSTHSMAAPAIARVLSETFYKGLAAAYRGGYSEITQSDEGPGPLLWRVSDFKQWAQLCPSESEIGHALMRLVISSRDLLHPCEVELLILAFQYYVSSECLDGLDVLVGFAATRVDSYNSEADFASLTRLVVGLHSLPALRFILDILVENGQLELLLQKTTWLDFVDADRAARCAVQGFHMGILSALNHFSTFDQDAFAMVYAQFNMTYENAALLKKRAQRGVEWWVKHPHPESSEELLDTMRLFVEAADLYLTEEAGNSTSWCCAQASMISLQLRMPELMWLNLTETNARRLLVDQPRFAEALIVAEAYDLNQSTEWVPVLWNQMLQSSRIDQFLNDFVDILPLPATMLLELARFYRAEISARGYQLDFTKWLTPGAVPMELSRHLGKSMRALLKQVSNLSVRLQLATLATGFADVVDSCMQLLDRVPETAGPLILRKGHGGAYIPLM</sequence>
<dbReference type="Gramene" id="Pp3c7_14700V3.2">
    <property type="protein sequence ID" value="Pp3c7_14700V3.2"/>
    <property type="gene ID" value="Pp3c7_14700"/>
</dbReference>
<reference evidence="3 5" key="2">
    <citation type="journal article" date="2018" name="Plant J.">
        <title>The Physcomitrella patens chromosome-scale assembly reveals moss genome structure and evolution.</title>
        <authorList>
            <person name="Lang D."/>
            <person name="Ullrich K.K."/>
            <person name="Murat F."/>
            <person name="Fuchs J."/>
            <person name="Jenkins J."/>
            <person name="Haas F.B."/>
            <person name="Piednoel M."/>
            <person name="Gundlach H."/>
            <person name="Van Bel M."/>
            <person name="Meyberg R."/>
            <person name="Vives C."/>
            <person name="Morata J."/>
            <person name="Symeonidi A."/>
            <person name="Hiss M."/>
            <person name="Muchero W."/>
            <person name="Kamisugi Y."/>
            <person name="Saleh O."/>
            <person name="Blanc G."/>
            <person name="Decker E.L."/>
            <person name="van Gessel N."/>
            <person name="Grimwood J."/>
            <person name="Hayes R.D."/>
            <person name="Graham S.W."/>
            <person name="Gunter L.E."/>
            <person name="McDaniel S.F."/>
            <person name="Hoernstein S.N.W."/>
            <person name="Larsson A."/>
            <person name="Li F.W."/>
            <person name="Perroud P.F."/>
            <person name="Phillips J."/>
            <person name="Ranjan P."/>
            <person name="Rokshar D.S."/>
            <person name="Rothfels C.J."/>
            <person name="Schneider L."/>
            <person name="Shu S."/>
            <person name="Stevenson D.W."/>
            <person name="Thummler F."/>
            <person name="Tillich M."/>
            <person name="Villarreal Aguilar J.C."/>
            <person name="Widiez T."/>
            <person name="Wong G.K."/>
            <person name="Wymore A."/>
            <person name="Zhang Y."/>
            <person name="Zimmer A.D."/>
            <person name="Quatrano R.S."/>
            <person name="Mayer K.F.X."/>
            <person name="Goodstein D."/>
            <person name="Casacuberta J.M."/>
            <person name="Vandepoele K."/>
            <person name="Reski R."/>
            <person name="Cuming A.C."/>
            <person name="Tuskan G.A."/>
            <person name="Maumus F."/>
            <person name="Salse J."/>
            <person name="Schmutz J."/>
            <person name="Rensing S.A."/>
        </authorList>
    </citation>
    <scope>NUCLEOTIDE SEQUENCE [LARGE SCALE GENOMIC DNA]</scope>
    <source>
        <strain evidence="4 5">cv. Gransden 2004</strain>
    </source>
</reference>
<dbReference type="InterPro" id="IPR028107">
    <property type="entry name" value="Spatacsin_C_dom"/>
</dbReference>
<name>A0A2K1KBQ7_PHYPA</name>
<feature type="region of interest" description="Disordered" evidence="1">
    <location>
        <begin position="1131"/>
        <end position="1201"/>
    </location>
</feature>
<reference evidence="4" key="3">
    <citation type="submission" date="2020-12" db="UniProtKB">
        <authorList>
            <consortium name="EnsemblPlants"/>
        </authorList>
    </citation>
    <scope>IDENTIFICATION</scope>
</reference>
<feature type="compositionally biased region" description="Basic residues" evidence="1">
    <location>
        <begin position="2705"/>
        <end position="2724"/>
    </location>
</feature>
<keyword evidence="5" id="KW-1185">Reference proteome</keyword>
<accession>A0A2K1KBQ7</accession>
<dbReference type="PANTHER" id="PTHR13650">
    <property type="entry name" value="SPATACSIN"/>
    <property type="match status" value="1"/>
</dbReference>
<dbReference type="Gramene" id="Pp3c7_14700V3.3">
    <property type="protein sequence ID" value="Pp3c7_14700V3.3"/>
    <property type="gene ID" value="Pp3c7_14700"/>
</dbReference>